<evidence type="ECO:0000313" key="2">
    <source>
        <dbReference type="EMBL" id="RHW24972.1"/>
    </source>
</evidence>
<organism evidence="2 3">
    <name type="scientific">Nocardioides immobilis</name>
    <dbReference type="NCBI Taxonomy" id="2049295"/>
    <lineage>
        <taxon>Bacteria</taxon>
        <taxon>Bacillati</taxon>
        <taxon>Actinomycetota</taxon>
        <taxon>Actinomycetes</taxon>
        <taxon>Propionibacteriales</taxon>
        <taxon>Nocardioidaceae</taxon>
        <taxon>Nocardioides</taxon>
    </lineage>
</organism>
<dbReference type="AlphaFoldDB" id="A0A417XX40"/>
<proteinExistence type="predicted"/>
<keyword evidence="1" id="KW-0812">Transmembrane</keyword>
<evidence type="ECO:0000313" key="3">
    <source>
        <dbReference type="Proteomes" id="UP000283644"/>
    </source>
</evidence>
<reference evidence="2 3" key="1">
    <citation type="submission" date="2018-09" db="EMBL/GenBank/DDBJ databases">
        <title>Genome sequencing of Nocardioides immobilis CCTCC AB 2017083 for comparison to Nocardioides silvaticus.</title>
        <authorList>
            <person name="Li C."/>
            <person name="Wang G."/>
        </authorList>
    </citation>
    <scope>NUCLEOTIDE SEQUENCE [LARGE SCALE GENOMIC DNA]</scope>
    <source>
        <strain evidence="2 3">CCTCC AB 2017083</strain>
    </source>
</reference>
<feature type="transmembrane region" description="Helical" evidence="1">
    <location>
        <begin position="83"/>
        <end position="103"/>
    </location>
</feature>
<keyword evidence="1" id="KW-0472">Membrane</keyword>
<keyword evidence="1" id="KW-1133">Transmembrane helix</keyword>
<dbReference type="EMBL" id="QXGH01000027">
    <property type="protein sequence ID" value="RHW24972.1"/>
    <property type="molecule type" value="Genomic_DNA"/>
</dbReference>
<accession>A0A417XX40</accession>
<dbReference type="Proteomes" id="UP000283644">
    <property type="component" value="Unassembled WGS sequence"/>
</dbReference>
<feature type="transmembrane region" description="Helical" evidence="1">
    <location>
        <begin position="56"/>
        <end position="76"/>
    </location>
</feature>
<protein>
    <submittedName>
        <fullName evidence="2">Uncharacterized protein</fullName>
    </submittedName>
</protein>
<sequence>MARLVVLLASAVAGTCWLLALLLPWTSTGALSSASLLDAVELIRRGTVDAVMPSSVAVVLLVPSLAGIVVIGVVGFAGRAASVVRGAALVLGSVASVGIGWRLTGVDAGAAGPGAWVALAGVAAAVAAAVATAIPAVKSRIRPRSGPAPD</sequence>
<name>A0A417XX40_9ACTN</name>
<dbReference type="RefSeq" id="WP_118927275.1">
    <property type="nucleotide sequence ID" value="NZ_QXGH01000027.1"/>
</dbReference>
<keyword evidence="3" id="KW-1185">Reference proteome</keyword>
<gene>
    <name evidence="2" type="ORF">D0Z08_21235</name>
</gene>
<evidence type="ECO:0000256" key="1">
    <source>
        <dbReference type="SAM" id="Phobius"/>
    </source>
</evidence>
<feature type="transmembrane region" description="Helical" evidence="1">
    <location>
        <begin position="115"/>
        <end position="137"/>
    </location>
</feature>
<comment type="caution">
    <text evidence="2">The sequence shown here is derived from an EMBL/GenBank/DDBJ whole genome shotgun (WGS) entry which is preliminary data.</text>
</comment>